<dbReference type="Gene3D" id="3.40.50.1820">
    <property type="entry name" value="alpha/beta hydrolase"/>
    <property type="match status" value="1"/>
</dbReference>
<keyword evidence="2" id="KW-1185">Reference proteome</keyword>
<dbReference type="EMBL" id="FOBW01000009">
    <property type="protein sequence ID" value="SEN14786.1"/>
    <property type="molecule type" value="Genomic_DNA"/>
</dbReference>
<name>A0A1H8E5U9_9BACI</name>
<dbReference type="STRING" id="930146.SAMN05192533_109169"/>
<dbReference type="SUPFAM" id="SSF53474">
    <property type="entry name" value="alpha/beta-Hydrolases"/>
    <property type="match status" value="1"/>
</dbReference>
<dbReference type="RefSeq" id="WP_090746709.1">
    <property type="nucleotide sequence ID" value="NZ_FOBW01000009.1"/>
</dbReference>
<evidence type="ECO:0000313" key="1">
    <source>
        <dbReference type="EMBL" id="SEN14786.1"/>
    </source>
</evidence>
<dbReference type="Proteomes" id="UP000198553">
    <property type="component" value="Unassembled WGS sequence"/>
</dbReference>
<organism evidence="1 2">
    <name type="scientific">Mesobacillus persicus</name>
    <dbReference type="NCBI Taxonomy" id="930146"/>
    <lineage>
        <taxon>Bacteria</taxon>
        <taxon>Bacillati</taxon>
        <taxon>Bacillota</taxon>
        <taxon>Bacilli</taxon>
        <taxon>Bacillales</taxon>
        <taxon>Bacillaceae</taxon>
        <taxon>Mesobacillus</taxon>
    </lineage>
</organism>
<evidence type="ECO:0000313" key="2">
    <source>
        <dbReference type="Proteomes" id="UP000198553"/>
    </source>
</evidence>
<dbReference type="OrthoDB" id="2986585at2"/>
<protein>
    <submittedName>
        <fullName evidence="1">Uncharacterized protein</fullName>
    </submittedName>
</protein>
<dbReference type="AlphaFoldDB" id="A0A1H8E5U9"/>
<proteinExistence type="predicted"/>
<reference evidence="2" key="1">
    <citation type="submission" date="2016-10" db="EMBL/GenBank/DDBJ databases">
        <authorList>
            <person name="Varghese N."/>
            <person name="Submissions S."/>
        </authorList>
    </citation>
    <scope>NUCLEOTIDE SEQUENCE [LARGE SCALE GENOMIC DNA]</scope>
    <source>
        <strain evidence="2">B48,IBRC-M 10115,DSM 25386,CECT 8001</strain>
    </source>
</reference>
<dbReference type="InterPro" id="IPR029058">
    <property type="entry name" value="AB_hydrolase_fold"/>
</dbReference>
<accession>A0A1H8E5U9</accession>
<gene>
    <name evidence="1" type="ORF">SAMN05192533_109169</name>
</gene>
<sequence>MESRNFRLDTEWNMIHYPHRPNGFGILILGDERHFVDEKNSFWTQNEGKQRLIENFKQAGYTVFYSNLYGMNWGSQKAVDLADRLCAHIRRSEILNEKIHVLAEGMGALIAIQLLKRNKSIRSLVLVNPILSLSKHLEQEKEHKFFYKKLLKELCVSYQLEQEEVLNYIENLDDDFPQLANQVPVKVVHVLSGNRAYKQSTVLKEYYQKWREDQVQVSICYMVPEKKGQIAMMAIQFFNQHEEIL</sequence>